<evidence type="ECO:0000256" key="1">
    <source>
        <dbReference type="ARBA" id="ARBA00022857"/>
    </source>
</evidence>
<dbReference type="InterPro" id="IPR020843">
    <property type="entry name" value="ER"/>
</dbReference>
<reference evidence="3 4" key="1">
    <citation type="submission" date="2016-10" db="EMBL/GenBank/DDBJ databases">
        <title>The Draft Genome Sequence of Actinokineospora bangkokensis 44EHWT reveals the biosynthetic pathway of antifungal compounds Thailandins with unusual extender unit butylmalonyl-CoA.</title>
        <authorList>
            <person name="Greule A."/>
            <person name="Intra B."/>
            <person name="Flemming S."/>
            <person name="Rommel M.G."/>
            <person name="Panbangred W."/>
            <person name="Bechthold A."/>
        </authorList>
    </citation>
    <scope>NUCLEOTIDE SEQUENCE [LARGE SCALE GENOMIC DNA]</scope>
    <source>
        <strain evidence="3 4">44EHW</strain>
    </source>
</reference>
<accession>A0A1Q9LP76</accession>
<dbReference type="AlphaFoldDB" id="A0A1Q9LP76"/>
<gene>
    <name evidence="3" type="ORF">BJP25_16435</name>
</gene>
<dbReference type="Gene3D" id="3.40.50.720">
    <property type="entry name" value="NAD(P)-binding Rossmann-like Domain"/>
    <property type="match status" value="1"/>
</dbReference>
<dbReference type="PANTHER" id="PTHR44154">
    <property type="entry name" value="QUINONE OXIDOREDUCTASE"/>
    <property type="match status" value="1"/>
</dbReference>
<dbReference type="GO" id="GO:0016491">
    <property type="term" value="F:oxidoreductase activity"/>
    <property type="evidence" value="ECO:0007669"/>
    <property type="project" value="InterPro"/>
</dbReference>
<sequence length="308" mass="31031">MFALRYHRLGGPDVLGVDQDVPEPHPGPGQVRVRVAASGVTPADWYLRTGRLGELASVPLPHIPGIDGAGVVDELGAGVEGVAVGDEVFGVAELSRLGGTAAQFAVLAHWAPRPAGWSWEQAGGAGGNVETATRVLDLLGVGAGHTLLVEGAAGGVGTMAVQLAVARGAKVIGTAREPNHDLLVDLGAIPTTYGPGLAGRVAGHAVDFVLDAAGSGSLPELVAVAGDPARVVSVADFTAPEHGVHLSAVGSPECEAGGAYHGLRTAVELAGQGRLRVPVAAVFPFARAGEAHALSESRRVRGKVVLVP</sequence>
<evidence type="ECO:0000313" key="3">
    <source>
        <dbReference type="EMBL" id="OLR93818.1"/>
    </source>
</evidence>
<dbReference type="SUPFAM" id="SSF51735">
    <property type="entry name" value="NAD(P)-binding Rossmann-fold domains"/>
    <property type="match status" value="1"/>
</dbReference>
<keyword evidence="4" id="KW-1185">Reference proteome</keyword>
<dbReference type="RefSeq" id="WP_075974717.1">
    <property type="nucleotide sequence ID" value="NZ_MKQR01000009.1"/>
</dbReference>
<dbReference type="CDD" id="cd05289">
    <property type="entry name" value="MDR_like_2"/>
    <property type="match status" value="1"/>
</dbReference>
<comment type="caution">
    <text evidence="3">The sequence shown here is derived from an EMBL/GenBank/DDBJ whole genome shotgun (WGS) entry which is preliminary data.</text>
</comment>
<dbReference type="Pfam" id="PF13602">
    <property type="entry name" value="ADH_zinc_N_2"/>
    <property type="match status" value="1"/>
</dbReference>
<dbReference type="EMBL" id="MKQR01000009">
    <property type="protein sequence ID" value="OLR93818.1"/>
    <property type="molecule type" value="Genomic_DNA"/>
</dbReference>
<dbReference type="Pfam" id="PF08240">
    <property type="entry name" value="ADH_N"/>
    <property type="match status" value="1"/>
</dbReference>
<dbReference type="InterPro" id="IPR013154">
    <property type="entry name" value="ADH-like_N"/>
</dbReference>
<evidence type="ECO:0000259" key="2">
    <source>
        <dbReference type="SMART" id="SM00829"/>
    </source>
</evidence>
<name>A0A1Q9LP76_9PSEU</name>
<organism evidence="3 4">
    <name type="scientific">Actinokineospora bangkokensis</name>
    <dbReference type="NCBI Taxonomy" id="1193682"/>
    <lineage>
        <taxon>Bacteria</taxon>
        <taxon>Bacillati</taxon>
        <taxon>Actinomycetota</taxon>
        <taxon>Actinomycetes</taxon>
        <taxon>Pseudonocardiales</taxon>
        <taxon>Pseudonocardiaceae</taxon>
        <taxon>Actinokineospora</taxon>
    </lineage>
</organism>
<dbReference type="STRING" id="1193682.BJP25_16435"/>
<dbReference type="SMART" id="SM00829">
    <property type="entry name" value="PKS_ER"/>
    <property type="match status" value="1"/>
</dbReference>
<evidence type="ECO:0000313" key="4">
    <source>
        <dbReference type="Proteomes" id="UP000186040"/>
    </source>
</evidence>
<protein>
    <submittedName>
        <fullName evidence="3">NADPH:quinone reductase</fullName>
    </submittedName>
</protein>
<proteinExistence type="predicted"/>
<dbReference type="PANTHER" id="PTHR44154:SF1">
    <property type="entry name" value="QUINONE OXIDOREDUCTASE"/>
    <property type="match status" value="1"/>
</dbReference>
<keyword evidence="1" id="KW-0521">NADP</keyword>
<dbReference type="InterPro" id="IPR036291">
    <property type="entry name" value="NAD(P)-bd_dom_sf"/>
</dbReference>
<dbReference type="Gene3D" id="3.90.180.10">
    <property type="entry name" value="Medium-chain alcohol dehydrogenases, catalytic domain"/>
    <property type="match status" value="1"/>
</dbReference>
<dbReference type="SUPFAM" id="SSF50129">
    <property type="entry name" value="GroES-like"/>
    <property type="match status" value="1"/>
</dbReference>
<feature type="domain" description="Enoyl reductase (ER)" evidence="2">
    <location>
        <begin position="10"/>
        <end position="306"/>
    </location>
</feature>
<dbReference type="Proteomes" id="UP000186040">
    <property type="component" value="Unassembled WGS sequence"/>
</dbReference>
<dbReference type="InterPro" id="IPR011032">
    <property type="entry name" value="GroES-like_sf"/>
</dbReference>
<dbReference type="InterPro" id="IPR051603">
    <property type="entry name" value="Zinc-ADH_QOR/CCCR"/>
</dbReference>